<dbReference type="GeneID" id="5325789"/>
<name>A6UQW5_METVS</name>
<dbReference type="OrthoDB" id="50367at2157"/>
<dbReference type="Proteomes" id="UP000001107">
    <property type="component" value="Chromosome"/>
</dbReference>
<dbReference type="Gene3D" id="3.60.21.10">
    <property type="match status" value="1"/>
</dbReference>
<dbReference type="PANTHER" id="PTHR37523">
    <property type="entry name" value="METALLOPHOSPHOESTERASE"/>
    <property type="match status" value="1"/>
</dbReference>
<proteinExistence type="predicted"/>
<dbReference type="HOGENOM" id="CLU_041441_5_0_2"/>
<keyword evidence="3" id="KW-1185">Reference proteome</keyword>
<gene>
    <name evidence="2" type="ordered locus">Mevan_0984</name>
</gene>
<sequence>MRIIGLTDIHGRIINFDKLLRYKPDAILISGDFTKHSFVKNNQENNQDDFFKKNLKLLEFLKNLNNSVKIFLIPGNWDDKETIEKMNEFNLNIDEKILKIDDLFLIGIGGSNITPINSPNEYSEEEIYLKFLNAIKGFEQNIKNKFILLTHAPPKNTMADRSFEGHVGSLSIRKIIEEFKPVLCVCGHIHESRCIDKLGKSLIVNPSSIGFFIYDTKSKNLEIYDL</sequence>
<dbReference type="EMBL" id="CP000742">
    <property type="protein sequence ID" value="ABR54887.1"/>
    <property type="molecule type" value="Genomic_DNA"/>
</dbReference>
<dbReference type="AlphaFoldDB" id="A6UQW5"/>
<dbReference type="eggNOG" id="arCOG01145">
    <property type="taxonomic scope" value="Archaea"/>
</dbReference>
<organism evidence="2 3">
    <name type="scientific">Methanococcus vannielii (strain ATCC 35089 / DSM 1224 / JCM 13029 / OCM 148 / SB)</name>
    <dbReference type="NCBI Taxonomy" id="406327"/>
    <lineage>
        <taxon>Archaea</taxon>
        <taxon>Methanobacteriati</taxon>
        <taxon>Methanobacteriota</taxon>
        <taxon>Methanomada group</taxon>
        <taxon>Methanococci</taxon>
        <taxon>Methanococcales</taxon>
        <taxon>Methanococcaceae</taxon>
        <taxon>Methanococcus</taxon>
    </lineage>
</organism>
<evidence type="ECO:0000313" key="2">
    <source>
        <dbReference type="EMBL" id="ABR54887.1"/>
    </source>
</evidence>
<dbReference type="Pfam" id="PF00149">
    <property type="entry name" value="Metallophos"/>
    <property type="match status" value="1"/>
</dbReference>
<accession>A6UQW5</accession>
<dbReference type="GO" id="GO:0016787">
    <property type="term" value="F:hydrolase activity"/>
    <property type="evidence" value="ECO:0007669"/>
    <property type="project" value="InterPro"/>
</dbReference>
<dbReference type="KEGG" id="mvn:Mevan_0984"/>
<dbReference type="InterPro" id="IPR004843">
    <property type="entry name" value="Calcineurin-like_PHP"/>
</dbReference>
<dbReference type="STRING" id="406327.Mevan_0984"/>
<dbReference type="RefSeq" id="WP_012065816.1">
    <property type="nucleotide sequence ID" value="NC_009634.1"/>
</dbReference>
<protein>
    <submittedName>
        <fullName evidence="2">Metallophosphoesterase</fullName>
    </submittedName>
</protein>
<feature type="domain" description="Calcineurin-like phosphoesterase" evidence="1">
    <location>
        <begin position="1"/>
        <end position="191"/>
    </location>
</feature>
<evidence type="ECO:0000313" key="3">
    <source>
        <dbReference type="Proteomes" id="UP000001107"/>
    </source>
</evidence>
<dbReference type="InterPro" id="IPR029052">
    <property type="entry name" value="Metallo-depent_PP-like"/>
</dbReference>
<evidence type="ECO:0000259" key="1">
    <source>
        <dbReference type="Pfam" id="PF00149"/>
    </source>
</evidence>
<dbReference type="SUPFAM" id="SSF56300">
    <property type="entry name" value="Metallo-dependent phosphatases"/>
    <property type="match status" value="1"/>
</dbReference>
<reference evidence="2" key="1">
    <citation type="submission" date="2007-06" db="EMBL/GenBank/DDBJ databases">
        <title>Complete sequence of Methanococcus vannielii SB.</title>
        <authorList>
            <consortium name="US DOE Joint Genome Institute"/>
            <person name="Copeland A."/>
            <person name="Lucas S."/>
            <person name="Lapidus A."/>
            <person name="Barry K."/>
            <person name="Glavina del Rio T."/>
            <person name="Dalin E."/>
            <person name="Tice H."/>
            <person name="Pitluck S."/>
            <person name="Chain P."/>
            <person name="Malfatti S."/>
            <person name="Shin M."/>
            <person name="Vergez L."/>
            <person name="Schmutz J."/>
            <person name="Larimer F."/>
            <person name="Land M."/>
            <person name="Hauser L."/>
            <person name="Kyrpides N."/>
            <person name="Anderson I."/>
            <person name="Sieprawska-Lupa M."/>
            <person name="Whitman W.B."/>
            <person name="Richardson P."/>
        </authorList>
    </citation>
    <scope>NUCLEOTIDE SEQUENCE [LARGE SCALE GENOMIC DNA]</scope>
    <source>
        <strain evidence="2">SB</strain>
    </source>
</reference>
<dbReference type="PANTHER" id="PTHR37523:SF1">
    <property type="entry name" value="CALCINEURIN-LIKE PHOSPHOESTERASE DOMAIN-CONTAINING PROTEIN"/>
    <property type="match status" value="1"/>
</dbReference>